<gene>
    <name evidence="12" type="ORF">SAMN05421541_10415</name>
</gene>
<keyword evidence="9" id="KW-0472">Membrane</keyword>
<dbReference type="InterPro" id="IPR003594">
    <property type="entry name" value="HATPase_dom"/>
</dbReference>
<keyword evidence="7" id="KW-0067">ATP-binding</keyword>
<evidence type="ECO:0000259" key="11">
    <source>
        <dbReference type="Pfam" id="PF07730"/>
    </source>
</evidence>
<evidence type="ECO:0000256" key="4">
    <source>
        <dbReference type="ARBA" id="ARBA00022679"/>
    </source>
</evidence>
<accession>A0A1I2DWZ7</accession>
<evidence type="ECO:0000256" key="1">
    <source>
        <dbReference type="ARBA" id="ARBA00000085"/>
    </source>
</evidence>
<dbReference type="AlphaFoldDB" id="A0A1I2DWZ7"/>
<evidence type="ECO:0000256" key="2">
    <source>
        <dbReference type="ARBA" id="ARBA00012438"/>
    </source>
</evidence>
<evidence type="ECO:0000256" key="6">
    <source>
        <dbReference type="ARBA" id="ARBA00022777"/>
    </source>
</evidence>
<feature type="domain" description="Signal transduction histidine kinase subgroup 3 dimerisation and phosphoacceptor" evidence="11">
    <location>
        <begin position="171"/>
        <end position="236"/>
    </location>
</feature>
<reference evidence="12 13" key="1">
    <citation type="submission" date="2016-10" db="EMBL/GenBank/DDBJ databases">
        <authorList>
            <person name="de Groot N.N."/>
        </authorList>
    </citation>
    <scope>NUCLEOTIDE SEQUENCE [LARGE SCALE GENOMIC DNA]</scope>
    <source>
        <strain evidence="12 13">DSM 43019</strain>
    </source>
</reference>
<sequence>MTGVWRAVVHVLTGLPVGLAGAVRTLLVLPVAAVRPGALRAVAARRTAVQRGRFAALLGVEIPEVTAPGAMGRQVAFHLLALPIGVIGFAVVGGAGSAGLGFTALVVRGDVRAAAGVALLLLAAVSAAGLARFDTVLARRLLGPNPAEALAQRLAEMARAREQAVAAAAAERRRIERDLHDGTQQRLVALAMTLGMARGALPDGPARDAVTDAHQQAKDVLAELRGFVRGLYPAVLDDRGLDAALSGLVARLPQPVDLHVGLPGRCPPVIEEIAYFVVAETLTNATRHAAATRIGVTVVRDRDLLRLAVTDDGAGGAAVRPGGGLHGLAQRVASVDGTFRITSPPGGPTEVEVHLPCGS</sequence>
<dbReference type="Pfam" id="PF07730">
    <property type="entry name" value="HisKA_3"/>
    <property type="match status" value="1"/>
</dbReference>
<evidence type="ECO:0000256" key="9">
    <source>
        <dbReference type="SAM" id="Phobius"/>
    </source>
</evidence>
<feature type="transmembrane region" description="Helical" evidence="9">
    <location>
        <begin position="79"/>
        <end position="107"/>
    </location>
</feature>
<comment type="catalytic activity">
    <reaction evidence="1">
        <text>ATP + protein L-histidine = ADP + protein N-phospho-L-histidine.</text>
        <dbReference type="EC" id="2.7.13.3"/>
    </reaction>
</comment>
<keyword evidence="9" id="KW-0812">Transmembrane</keyword>
<keyword evidence="4" id="KW-0808">Transferase</keyword>
<dbReference type="EC" id="2.7.13.3" evidence="2"/>
<keyword evidence="3" id="KW-0597">Phosphoprotein</keyword>
<organism evidence="12 13">
    <name type="scientific">Actinoplanes philippinensis</name>
    <dbReference type="NCBI Taxonomy" id="35752"/>
    <lineage>
        <taxon>Bacteria</taxon>
        <taxon>Bacillati</taxon>
        <taxon>Actinomycetota</taxon>
        <taxon>Actinomycetes</taxon>
        <taxon>Micromonosporales</taxon>
        <taxon>Micromonosporaceae</taxon>
        <taxon>Actinoplanes</taxon>
    </lineage>
</organism>
<dbReference type="RefSeq" id="WP_093613620.1">
    <property type="nucleotide sequence ID" value="NZ_BOMT01000034.1"/>
</dbReference>
<dbReference type="Gene3D" id="1.20.5.1930">
    <property type="match status" value="1"/>
</dbReference>
<dbReference type="STRING" id="35752.SAMN05421541_10415"/>
<protein>
    <recommendedName>
        <fullName evidence="2">histidine kinase</fullName>
        <ecNumber evidence="2">2.7.13.3</ecNumber>
    </recommendedName>
</protein>
<dbReference type="OrthoDB" id="4198152at2"/>
<dbReference type="EMBL" id="FONV01000004">
    <property type="protein sequence ID" value="SFE84753.1"/>
    <property type="molecule type" value="Genomic_DNA"/>
</dbReference>
<proteinExistence type="predicted"/>
<dbReference type="PANTHER" id="PTHR24421:SF10">
    <property type="entry name" value="NITRATE_NITRITE SENSOR PROTEIN NARQ"/>
    <property type="match status" value="1"/>
</dbReference>
<dbReference type="GO" id="GO:0016020">
    <property type="term" value="C:membrane"/>
    <property type="evidence" value="ECO:0007669"/>
    <property type="project" value="InterPro"/>
</dbReference>
<evidence type="ECO:0000256" key="8">
    <source>
        <dbReference type="ARBA" id="ARBA00023012"/>
    </source>
</evidence>
<keyword evidence="6 12" id="KW-0418">Kinase</keyword>
<feature type="domain" description="Histidine kinase/HSP90-like ATPase" evidence="10">
    <location>
        <begin position="275"/>
        <end position="357"/>
    </location>
</feature>
<keyword evidence="5" id="KW-0547">Nucleotide-binding</keyword>
<dbReference type="InterPro" id="IPR011712">
    <property type="entry name" value="Sig_transdc_His_kin_sub3_dim/P"/>
</dbReference>
<keyword evidence="9" id="KW-1133">Transmembrane helix</keyword>
<dbReference type="InterPro" id="IPR050482">
    <property type="entry name" value="Sensor_HK_TwoCompSys"/>
</dbReference>
<dbReference type="GO" id="GO:0046983">
    <property type="term" value="F:protein dimerization activity"/>
    <property type="evidence" value="ECO:0007669"/>
    <property type="project" value="InterPro"/>
</dbReference>
<dbReference type="GO" id="GO:0000155">
    <property type="term" value="F:phosphorelay sensor kinase activity"/>
    <property type="evidence" value="ECO:0007669"/>
    <property type="project" value="InterPro"/>
</dbReference>
<dbReference type="Pfam" id="PF02518">
    <property type="entry name" value="HATPase_c"/>
    <property type="match status" value="1"/>
</dbReference>
<dbReference type="Gene3D" id="3.30.565.10">
    <property type="entry name" value="Histidine kinase-like ATPase, C-terminal domain"/>
    <property type="match status" value="1"/>
</dbReference>
<name>A0A1I2DWZ7_9ACTN</name>
<keyword evidence="13" id="KW-1185">Reference proteome</keyword>
<evidence type="ECO:0000256" key="7">
    <source>
        <dbReference type="ARBA" id="ARBA00022840"/>
    </source>
</evidence>
<dbReference type="Proteomes" id="UP000199645">
    <property type="component" value="Unassembled WGS sequence"/>
</dbReference>
<dbReference type="CDD" id="cd16917">
    <property type="entry name" value="HATPase_UhpB-NarQ-NarX-like"/>
    <property type="match status" value="1"/>
</dbReference>
<dbReference type="GO" id="GO:0005524">
    <property type="term" value="F:ATP binding"/>
    <property type="evidence" value="ECO:0007669"/>
    <property type="project" value="UniProtKB-KW"/>
</dbReference>
<dbReference type="InterPro" id="IPR036890">
    <property type="entry name" value="HATPase_C_sf"/>
</dbReference>
<evidence type="ECO:0000259" key="10">
    <source>
        <dbReference type="Pfam" id="PF02518"/>
    </source>
</evidence>
<keyword evidence="8" id="KW-0902">Two-component regulatory system</keyword>
<dbReference type="SUPFAM" id="SSF55874">
    <property type="entry name" value="ATPase domain of HSP90 chaperone/DNA topoisomerase II/histidine kinase"/>
    <property type="match status" value="1"/>
</dbReference>
<evidence type="ECO:0000313" key="13">
    <source>
        <dbReference type="Proteomes" id="UP000199645"/>
    </source>
</evidence>
<evidence type="ECO:0000256" key="5">
    <source>
        <dbReference type="ARBA" id="ARBA00022741"/>
    </source>
</evidence>
<evidence type="ECO:0000313" key="12">
    <source>
        <dbReference type="EMBL" id="SFE84753.1"/>
    </source>
</evidence>
<evidence type="ECO:0000256" key="3">
    <source>
        <dbReference type="ARBA" id="ARBA00022553"/>
    </source>
</evidence>
<dbReference type="PANTHER" id="PTHR24421">
    <property type="entry name" value="NITRATE/NITRITE SENSOR PROTEIN NARX-RELATED"/>
    <property type="match status" value="1"/>
</dbReference>
<feature type="transmembrane region" description="Helical" evidence="9">
    <location>
        <begin position="113"/>
        <end position="131"/>
    </location>
</feature>